<evidence type="ECO:0000256" key="5">
    <source>
        <dbReference type="ARBA" id="ARBA00022840"/>
    </source>
</evidence>
<organism evidence="15 16">
    <name type="scientific">Sphingobium jiangsuense</name>
    <dbReference type="NCBI Taxonomy" id="870476"/>
    <lineage>
        <taxon>Bacteria</taxon>
        <taxon>Pseudomonadati</taxon>
        <taxon>Pseudomonadota</taxon>
        <taxon>Alphaproteobacteria</taxon>
        <taxon>Sphingomonadales</taxon>
        <taxon>Sphingomonadaceae</taxon>
        <taxon>Sphingobium</taxon>
    </lineage>
</organism>
<comment type="subunit">
    <text evidence="8">Oligomerizes as a right-handed, spiral filament on DNA at oriC.</text>
</comment>
<proteinExistence type="inferred from homology"/>
<dbReference type="InterPro" id="IPR013159">
    <property type="entry name" value="DnaA_C"/>
</dbReference>
<comment type="caution">
    <text evidence="8">Lacks conserved residue(s) required for the propagation of feature annotation.</text>
</comment>
<feature type="region of interest" description="Disordered" evidence="12">
    <location>
        <begin position="1"/>
        <end position="24"/>
    </location>
</feature>
<dbReference type="SMART" id="SM00760">
    <property type="entry name" value="Bac_DnaA_C"/>
    <property type="match status" value="1"/>
</dbReference>
<comment type="similarity">
    <text evidence="1 8 11">Belongs to the DnaA family.</text>
</comment>
<feature type="binding site" evidence="8">
    <location>
        <position position="208"/>
    </location>
    <ligand>
        <name>ATP</name>
        <dbReference type="ChEBI" id="CHEBI:30616"/>
    </ligand>
</feature>
<dbReference type="PROSITE" id="PS01008">
    <property type="entry name" value="DNAA"/>
    <property type="match status" value="1"/>
</dbReference>
<feature type="domain" description="Chromosomal replication initiator DnaA C-terminal" evidence="14">
    <location>
        <begin position="406"/>
        <end position="475"/>
    </location>
</feature>
<dbReference type="GO" id="GO:0005737">
    <property type="term" value="C:cytoplasm"/>
    <property type="evidence" value="ECO:0007669"/>
    <property type="project" value="UniProtKB-SubCell"/>
</dbReference>
<protein>
    <recommendedName>
        <fullName evidence="8 9">Chromosomal replication initiator protein DnaA</fullName>
    </recommendedName>
</protein>
<dbReference type="NCBIfam" id="TIGR00362">
    <property type="entry name" value="DnaA"/>
    <property type="match status" value="1"/>
</dbReference>
<dbReference type="InterPro" id="IPR003593">
    <property type="entry name" value="AAA+_ATPase"/>
</dbReference>
<feature type="binding site" evidence="8">
    <location>
        <position position="209"/>
    </location>
    <ligand>
        <name>ATP</name>
        <dbReference type="ChEBI" id="CHEBI:30616"/>
    </ligand>
</feature>
<dbReference type="InterPro" id="IPR020591">
    <property type="entry name" value="Chromosome_initiator_DnaA-like"/>
</dbReference>
<dbReference type="EMBL" id="JACIDT010000003">
    <property type="protein sequence ID" value="MBB3925482.1"/>
    <property type="molecule type" value="Genomic_DNA"/>
</dbReference>
<reference evidence="15 16" key="1">
    <citation type="submission" date="2020-08" db="EMBL/GenBank/DDBJ databases">
        <title>Genomic Encyclopedia of Type Strains, Phase IV (KMG-IV): sequencing the most valuable type-strain genomes for metagenomic binning, comparative biology and taxonomic classification.</title>
        <authorList>
            <person name="Goeker M."/>
        </authorList>
    </citation>
    <scope>NUCLEOTIDE SEQUENCE [LARGE SCALE GENOMIC DNA]</scope>
    <source>
        <strain evidence="15 16">DSM 26189</strain>
    </source>
</reference>
<comment type="function">
    <text evidence="8 10">Plays an essential role in the initiation and regulation of chromosomal replication. ATP-DnaA binds to the origin of replication (oriC) to initiate formation of the DNA replication initiation complex once per cell cycle. Binds the DnaA box (a 9 base pair repeat at the origin) and separates the double-stranded (ds)DNA. Forms a right-handed helical filament on oriC DNA; dsDNA binds to the exterior of the filament while single-stranded (ss)DNA is stabiized in the filament's interior. The ATP-DnaA-oriC complex binds and stabilizes one strand of the AT-rich DNA unwinding element (DUE), permitting loading of DNA polymerase. After initiation quickly degrades to an ADP-DnaA complex that is not apt for DNA replication. Binds acidic phospholipids.</text>
</comment>
<keyword evidence="7 8" id="KW-0238">DNA-binding</keyword>
<dbReference type="GO" id="GO:0003688">
    <property type="term" value="F:DNA replication origin binding"/>
    <property type="evidence" value="ECO:0007669"/>
    <property type="project" value="UniProtKB-UniRule"/>
</dbReference>
<dbReference type="SMART" id="SM00382">
    <property type="entry name" value="AAA"/>
    <property type="match status" value="1"/>
</dbReference>
<evidence type="ECO:0000256" key="8">
    <source>
        <dbReference type="HAMAP-Rule" id="MF_00377"/>
    </source>
</evidence>
<dbReference type="Pfam" id="PF00308">
    <property type="entry name" value="Bac_DnaA"/>
    <property type="match status" value="1"/>
</dbReference>
<dbReference type="InterPro" id="IPR001957">
    <property type="entry name" value="Chromosome_initiator_DnaA"/>
</dbReference>
<feature type="region of interest" description="Domain I, interacts with DnaA modulators" evidence="8">
    <location>
        <begin position="1"/>
        <end position="129"/>
    </location>
</feature>
<evidence type="ECO:0000259" key="14">
    <source>
        <dbReference type="SMART" id="SM00760"/>
    </source>
</evidence>
<feature type="domain" description="AAA+ ATPase" evidence="13">
    <location>
        <begin position="194"/>
        <end position="328"/>
    </location>
</feature>
<name>A0A7W6FPE6_9SPHN</name>
<gene>
    <name evidence="8" type="primary">dnaA</name>
    <name evidence="15" type="ORF">GGR43_001195</name>
</gene>
<keyword evidence="6 8" id="KW-0446">Lipid-binding</keyword>
<dbReference type="GO" id="GO:0006275">
    <property type="term" value="P:regulation of DNA replication"/>
    <property type="evidence" value="ECO:0007669"/>
    <property type="project" value="UniProtKB-UniRule"/>
</dbReference>
<feature type="region of interest" description="Domain IV, binds dsDNA" evidence="8">
    <location>
        <begin position="379"/>
        <end position="498"/>
    </location>
</feature>
<dbReference type="InterPro" id="IPR018312">
    <property type="entry name" value="Chromosome_initiator_DnaA_CS"/>
</dbReference>
<comment type="domain">
    <text evidence="8">Domain I is involved in oligomerization and binding regulators, domain II is flexibile and of varying length in different bacteria, domain III forms the AAA+ region, while domain IV binds dsDNA.</text>
</comment>
<dbReference type="GO" id="GO:0005886">
    <property type="term" value="C:plasma membrane"/>
    <property type="evidence" value="ECO:0007669"/>
    <property type="project" value="TreeGrafter"/>
</dbReference>
<dbReference type="PRINTS" id="PR00051">
    <property type="entry name" value="DNAA"/>
</dbReference>
<feature type="binding site" evidence="8">
    <location>
        <position position="205"/>
    </location>
    <ligand>
        <name>ATP</name>
        <dbReference type="ChEBI" id="CHEBI:30616"/>
    </ligand>
</feature>
<dbReference type="InterPro" id="IPR024633">
    <property type="entry name" value="DnaA_N_dom"/>
</dbReference>
<feature type="binding site" evidence="8">
    <location>
        <position position="207"/>
    </location>
    <ligand>
        <name>ATP</name>
        <dbReference type="ChEBI" id="CHEBI:30616"/>
    </ligand>
</feature>
<evidence type="ECO:0000256" key="12">
    <source>
        <dbReference type="SAM" id="MobiDB-lite"/>
    </source>
</evidence>
<evidence type="ECO:0000256" key="1">
    <source>
        <dbReference type="ARBA" id="ARBA00006583"/>
    </source>
</evidence>
<comment type="caution">
    <text evidence="15">The sequence shown here is derived from an EMBL/GenBank/DDBJ whole genome shotgun (WGS) entry which is preliminary data.</text>
</comment>
<evidence type="ECO:0000256" key="7">
    <source>
        <dbReference type="ARBA" id="ARBA00023125"/>
    </source>
</evidence>
<evidence type="ECO:0000256" key="11">
    <source>
        <dbReference type="RuleBase" id="RU004227"/>
    </source>
</evidence>
<evidence type="ECO:0000313" key="15">
    <source>
        <dbReference type="EMBL" id="MBB3925482.1"/>
    </source>
</evidence>
<accession>A0A7W6FPE6</accession>
<dbReference type="InterPro" id="IPR038454">
    <property type="entry name" value="DnaA_N_sf"/>
</dbReference>
<dbReference type="CDD" id="cd06571">
    <property type="entry name" value="Bac_DnaA_C"/>
    <property type="match status" value="1"/>
</dbReference>
<dbReference type="GO" id="GO:0008289">
    <property type="term" value="F:lipid binding"/>
    <property type="evidence" value="ECO:0007669"/>
    <property type="project" value="UniProtKB-KW"/>
</dbReference>
<sequence>MSQRGDFAENLQTPGEEAADRVGGIDGGKLDTVWRELRAGLRRDVGVRMFDQWLKPLALGEYCAFTGTIELCAATEFSANFVANQFGDRLRLAWRSAAVGVREVRVVRGSGKAFEFGAPSAGKAAGQAALPAPFDAPADPYAMEGDAGRESLPVFSQMREALNLRHGFQDFVVGDSNRLAFSAARAMGETTKPLFNPLYIHGATGQGKTHLLHAIADAYLTHFPDHAIIYMSAEKFMMEFVTAMRANDSMAFKARLRAARLLLIDDIQFIAGKGSTQEEFLHTINELAGNGARIVISADRAPHHLDAIDPRILSRLAGGLVADIQPPDLDLRRAILDAKCAAVRDAAIPEMVLDFLARSIRTNVRELEGAFNKLLAYAQLTGRAVDMEFAQVMLADSVRANARRITVDEIQKACAAHYHIEPAEMRSKRRARVVARPRQIAMYLAKKMTPRSLPEIGRIFGGRDHSTVIHAVRTIEHLRQTNPEIDSDIRALQRQLEM</sequence>
<evidence type="ECO:0000256" key="6">
    <source>
        <dbReference type="ARBA" id="ARBA00023121"/>
    </source>
</evidence>
<evidence type="ECO:0000256" key="2">
    <source>
        <dbReference type="ARBA" id="ARBA00022490"/>
    </source>
</evidence>
<dbReference type="PANTHER" id="PTHR30050">
    <property type="entry name" value="CHROMOSOMAL REPLICATION INITIATOR PROTEIN DNAA"/>
    <property type="match status" value="1"/>
</dbReference>
<evidence type="ECO:0000256" key="4">
    <source>
        <dbReference type="ARBA" id="ARBA00022741"/>
    </source>
</evidence>
<dbReference type="PANTHER" id="PTHR30050:SF2">
    <property type="entry name" value="CHROMOSOMAL REPLICATION INITIATOR PROTEIN DNAA"/>
    <property type="match status" value="1"/>
</dbReference>
<keyword evidence="5 8" id="KW-0067">ATP-binding</keyword>
<dbReference type="Gene3D" id="3.40.50.300">
    <property type="entry name" value="P-loop containing nucleotide triphosphate hydrolases"/>
    <property type="match status" value="1"/>
</dbReference>
<keyword evidence="2 8" id="KW-0963">Cytoplasm</keyword>
<dbReference type="Pfam" id="PF11638">
    <property type="entry name" value="DnaA_N"/>
    <property type="match status" value="1"/>
</dbReference>
<evidence type="ECO:0000256" key="3">
    <source>
        <dbReference type="ARBA" id="ARBA00022705"/>
    </source>
</evidence>
<keyword evidence="4 8" id="KW-0547">Nucleotide-binding</keyword>
<dbReference type="InterPro" id="IPR027417">
    <property type="entry name" value="P-loop_NTPase"/>
</dbReference>
<evidence type="ECO:0000256" key="9">
    <source>
        <dbReference type="NCBIfam" id="TIGR00362"/>
    </source>
</evidence>
<dbReference type="GO" id="GO:0005524">
    <property type="term" value="F:ATP binding"/>
    <property type="evidence" value="ECO:0007669"/>
    <property type="project" value="UniProtKB-UniRule"/>
</dbReference>
<dbReference type="Gene3D" id="1.10.8.60">
    <property type="match status" value="1"/>
</dbReference>
<evidence type="ECO:0000313" key="16">
    <source>
        <dbReference type="Proteomes" id="UP000571950"/>
    </source>
</evidence>
<comment type="subcellular location">
    <subcellularLocation>
        <location evidence="8">Cytoplasm</location>
    </subcellularLocation>
</comment>
<dbReference type="Proteomes" id="UP000571950">
    <property type="component" value="Unassembled WGS sequence"/>
</dbReference>
<dbReference type="SUPFAM" id="SSF48295">
    <property type="entry name" value="TrpR-like"/>
    <property type="match status" value="1"/>
</dbReference>
<keyword evidence="3 8" id="KW-0235">DNA replication</keyword>
<dbReference type="CDD" id="cd00009">
    <property type="entry name" value="AAA"/>
    <property type="match status" value="1"/>
</dbReference>
<evidence type="ECO:0000259" key="13">
    <source>
        <dbReference type="SMART" id="SM00382"/>
    </source>
</evidence>
<dbReference type="InterPro" id="IPR010921">
    <property type="entry name" value="Trp_repressor/repl_initiator"/>
</dbReference>
<evidence type="ECO:0000256" key="10">
    <source>
        <dbReference type="RuleBase" id="RU000577"/>
    </source>
</evidence>
<dbReference type="Gene3D" id="1.10.1750.10">
    <property type="match status" value="1"/>
</dbReference>
<dbReference type="Gene3D" id="3.30.300.180">
    <property type="match status" value="1"/>
</dbReference>
<dbReference type="HAMAP" id="MF_00377">
    <property type="entry name" value="DnaA_bact"/>
    <property type="match status" value="1"/>
</dbReference>
<keyword evidence="16" id="KW-1185">Reference proteome</keyword>
<dbReference type="Pfam" id="PF08299">
    <property type="entry name" value="Bac_DnaA_C"/>
    <property type="match status" value="1"/>
</dbReference>
<dbReference type="GO" id="GO:0006270">
    <property type="term" value="P:DNA replication initiation"/>
    <property type="evidence" value="ECO:0007669"/>
    <property type="project" value="UniProtKB-UniRule"/>
</dbReference>
<dbReference type="InterPro" id="IPR013317">
    <property type="entry name" value="DnaA_dom"/>
</dbReference>
<dbReference type="AlphaFoldDB" id="A0A7W6FPE6"/>
<dbReference type="SUPFAM" id="SSF52540">
    <property type="entry name" value="P-loop containing nucleoside triphosphate hydrolases"/>
    <property type="match status" value="1"/>
</dbReference>